<comment type="caution">
    <text evidence="2">The sequence shown here is derived from an EMBL/GenBank/DDBJ whole genome shotgun (WGS) entry which is preliminary data.</text>
</comment>
<organism evidence="2 3">
    <name type="scientific">Setomelanomma holmii</name>
    <dbReference type="NCBI Taxonomy" id="210430"/>
    <lineage>
        <taxon>Eukaryota</taxon>
        <taxon>Fungi</taxon>
        <taxon>Dikarya</taxon>
        <taxon>Ascomycota</taxon>
        <taxon>Pezizomycotina</taxon>
        <taxon>Dothideomycetes</taxon>
        <taxon>Pleosporomycetidae</taxon>
        <taxon>Pleosporales</taxon>
        <taxon>Pleosporineae</taxon>
        <taxon>Phaeosphaeriaceae</taxon>
        <taxon>Setomelanomma</taxon>
    </lineage>
</organism>
<reference evidence="2" key="1">
    <citation type="journal article" date="2020" name="Stud. Mycol.">
        <title>101 Dothideomycetes genomes: a test case for predicting lifestyles and emergence of pathogens.</title>
        <authorList>
            <person name="Haridas S."/>
            <person name="Albert R."/>
            <person name="Binder M."/>
            <person name="Bloem J."/>
            <person name="Labutti K."/>
            <person name="Salamov A."/>
            <person name="Andreopoulos B."/>
            <person name="Baker S."/>
            <person name="Barry K."/>
            <person name="Bills G."/>
            <person name="Bluhm B."/>
            <person name="Cannon C."/>
            <person name="Castanera R."/>
            <person name="Culley D."/>
            <person name="Daum C."/>
            <person name="Ezra D."/>
            <person name="Gonzalez J."/>
            <person name="Henrissat B."/>
            <person name="Kuo A."/>
            <person name="Liang C."/>
            <person name="Lipzen A."/>
            <person name="Lutzoni F."/>
            <person name="Magnuson J."/>
            <person name="Mondo S."/>
            <person name="Nolan M."/>
            <person name="Ohm R."/>
            <person name="Pangilinan J."/>
            <person name="Park H.-J."/>
            <person name="Ramirez L."/>
            <person name="Alfaro M."/>
            <person name="Sun H."/>
            <person name="Tritt A."/>
            <person name="Yoshinaga Y."/>
            <person name="Zwiers L.-H."/>
            <person name="Turgeon B."/>
            <person name="Goodwin S."/>
            <person name="Spatafora J."/>
            <person name="Crous P."/>
            <person name="Grigoriev I."/>
        </authorList>
    </citation>
    <scope>NUCLEOTIDE SEQUENCE</scope>
    <source>
        <strain evidence="2">CBS 110217</strain>
    </source>
</reference>
<evidence type="ECO:0000259" key="1">
    <source>
        <dbReference type="PROSITE" id="PS50053"/>
    </source>
</evidence>
<accession>A0A9P4HAW3</accession>
<feature type="non-terminal residue" evidence="2">
    <location>
        <position position="1"/>
    </location>
</feature>
<dbReference type="SMART" id="SM00213">
    <property type="entry name" value="UBQ"/>
    <property type="match status" value="1"/>
</dbReference>
<sequence>LIKCPVGVTKSFSVHSDRTIQAFKQIIQRSEVIHPDRQRLFFAQWQLADVRTLGDYDISRECTIHVVLRFGGGGFQIPEPKMRGTLS</sequence>
<dbReference type="Pfam" id="PF00240">
    <property type="entry name" value="ubiquitin"/>
    <property type="match status" value="1"/>
</dbReference>
<gene>
    <name evidence="2" type="ORF">EK21DRAFT_62796</name>
</gene>
<keyword evidence="3" id="KW-1185">Reference proteome</keyword>
<evidence type="ECO:0000313" key="2">
    <source>
        <dbReference type="EMBL" id="KAF2031586.1"/>
    </source>
</evidence>
<dbReference type="PROSITE" id="PS50053">
    <property type="entry name" value="UBIQUITIN_2"/>
    <property type="match status" value="1"/>
</dbReference>
<dbReference type="InterPro" id="IPR000626">
    <property type="entry name" value="Ubiquitin-like_dom"/>
</dbReference>
<dbReference type="Proteomes" id="UP000799777">
    <property type="component" value="Unassembled WGS sequence"/>
</dbReference>
<evidence type="ECO:0000313" key="3">
    <source>
        <dbReference type="Proteomes" id="UP000799777"/>
    </source>
</evidence>
<dbReference type="PRINTS" id="PR00348">
    <property type="entry name" value="UBIQUITIN"/>
</dbReference>
<dbReference type="OrthoDB" id="428577at2759"/>
<dbReference type="PANTHER" id="PTHR10666">
    <property type="entry name" value="UBIQUITIN"/>
    <property type="match status" value="1"/>
</dbReference>
<dbReference type="EMBL" id="ML978179">
    <property type="protein sequence ID" value="KAF2031586.1"/>
    <property type="molecule type" value="Genomic_DNA"/>
</dbReference>
<dbReference type="AlphaFoldDB" id="A0A9P4HAW3"/>
<feature type="domain" description="Ubiquitin-like" evidence="1">
    <location>
        <begin position="1"/>
        <end position="73"/>
    </location>
</feature>
<dbReference type="InterPro" id="IPR019956">
    <property type="entry name" value="Ubiquitin_dom"/>
</dbReference>
<dbReference type="Gene3D" id="3.10.20.90">
    <property type="entry name" value="Phosphatidylinositol 3-kinase Catalytic Subunit, Chain A, domain 1"/>
    <property type="match status" value="1"/>
</dbReference>
<proteinExistence type="predicted"/>
<dbReference type="InterPro" id="IPR050158">
    <property type="entry name" value="Ubiquitin_ubiquitin-like"/>
</dbReference>
<name>A0A9P4HAW3_9PLEO</name>
<dbReference type="SUPFAM" id="SSF54236">
    <property type="entry name" value="Ubiquitin-like"/>
    <property type="match status" value="1"/>
</dbReference>
<dbReference type="InterPro" id="IPR029071">
    <property type="entry name" value="Ubiquitin-like_domsf"/>
</dbReference>
<protein>
    <submittedName>
        <fullName evidence="2">Ubiquitin</fullName>
    </submittedName>
</protein>